<dbReference type="KEGG" id="nmv:NITMOv2_4750"/>
<gene>
    <name evidence="1" type="ORF">NITMOv2_4750</name>
</gene>
<sequence>MANPLRLDLRLYVLSLRNADKQRLRPVEKSTVPDGKGTGVTELIFPATIEVLGT</sequence>
<evidence type="ECO:0000313" key="2">
    <source>
        <dbReference type="Proteomes" id="UP000069205"/>
    </source>
</evidence>
<protein>
    <submittedName>
        <fullName evidence="1">Uncharacterized protein</fullName>
    </submittedName>
</protein>
<reference evidence="1 2" key="1">
    <citation type="journal article" date="2015" name="Proc. Natl. Acad. Sci. U.S.A.">
        <title>Expanded metabolic versatility of ubiquitous nitrite-oxidizing bacteria from the genus Nitrospira.</title>
        <authorList>
            <person name="Koch H."/>
            <person name="Lucker S."/>
            <person name="Albertsen M."/>
            <person name="Kitzinger K."/>
            <person name="Herbold C."/>
            <person name="Spieck E."/>
            <person name="Nielsen P.H."/>
            <person name="Wagner M."/>
            <person name="Daims H."/>
        </authorList>
    </citation>
    <scope>NUCLEOTIDE SEQUENCE [LARGE SCALE GENOMIC DNA]</scope>
    <source>
        <strain evidence="1 2">NSP M-1</strain>
    </source>
</reference>
<organism evidence="1 2">
    <name type="scientific">Nitrospira moscoviensis</name>
    <dbReference type="NCBI Taxonomy" id="42253"/>
    <lineage>
        <taxon>Bacteria</taxon>
        <taxon>Pseudomonadati</taxon>
        <taxon>Nitrospirota</taxon>
        <taxon>Nitrospiria</taxon>
        <taxon>Nitrospirales</taxon>
        <taxon>Nitrospiraceae</taxon>
        <taxon>Nitrospira</taxon>
    </lineage>
</organism>
<evidence type="ECO:0000313" key="1">
    <source>
        <dbReference type="EMBL" id="ALA61119.1"/>
    </source>
</evidence>
<dbReference type="Proteomes" id="UP000069205">
    <property type="component" value="Chromosome"/>
</dbReference>
<dbReference type="AlphaFoldDB" id="A0A0K2GJU1"/>
<name>A0A0K2GJU1_NITMO</name>
<accession>A0A0K2GJU1</accession>
<dbReference type="EMBL" id="CP011801">
    <property type="protein sequence ID" value="ALA61119.1"/>
    <property type="molecule type" value="Genomic_DNA"/>
</dbReference>
<dbReference type="STRING" id="42253.NITMOv2_4750"/>
<keyword evidence="2" id="KW-1185">Reference proteome</keyword>
<proteinExistence type="predicted"/>